<keyword evidence="3" id="KW-0963">Cytoplasm</keyword>
<evidence type="ECO:0000256" key="7">
    <source>
        <dbReference type="SAM" id="Coils"/>
    </source>
</evidence>
<dbReference type="PANTHER" id="PTHR35794">
    <property type="entry name" value="CELL DIVISION PROTEIN DIVIVA"/>
    <property type="match status" value="1"/>
</dbReference>
<proteinExistence type="inferred from homology"/>
<organism evidence="8 9">
    <name type="scientific">Romboutsia timonensis</name>
    <dbReference type="NCBI Taxonomy" id="1776391"/>
    <lineage>
        <taxon>Bacteria</taxon>
        <taxon>Bacillati</taxon>
        <taxon>Bacillota</taxon>
        <taxon>Clostridia</taxon>
        <taxon>Peptostreptococcales</taxon>
        <taxon>Peptostreptococcaceae</taxon>
        <taxon>Romboutsia</taxon>
    </lineage>
</organism>
<dbReference type="EMBL" id="DYUB01000312">
    <property type="protein sequence ID" value="HJG97426.1"/>
    <property type="molecule type" value="Genomic_DNA"/>
</dbReference>
<gene>
    <name evidence="8" type="ORF">K8V90_10015</name>
</gene>
<evidence type="ECO:0000256" key="6">
    <source>
        <dbReference type="ARBA" id="ARBA00023306"/>
    </source>
</evidence>
<comment type="caution">
    <text evidence="8">The sequence shown here is derived from an EMBL/GenBank/DDBJ whole genome shotgun (WGS) entry which is preliminary data.</text>
</comment>
<dbReference type="GO" id="GO:0005737">
    <property type="term" value="C:cytoplasm"/>
    <property type="evidence" value="ECO:0007669"/>
    <property type="project" value="UniProtKB-SubCell"/>
</dbReference>
<comment type="subcellular location">
    <subcellularLocation>
        <location evidence="1">Cytoplasm</location>
    </subcellularLocation>
</comment>
<evidence type="ECO:0000256" key="1">
    <source>
        <dbReference type="ARBA" id="ARBA00004496"/>
    </source>
</evidence>
<keyword evidence="6" id="KW-0131">Cell cycle</keyword>
<dbReference type="PANTHER" id="PTHR35794:SF2">
    <property type="entry name" value="CELL DIVISION PROTEIN DIVIVA"/>
    <property type="match status" value="1"/>
</dbReference>
<dbReference type="Pfam" id="PF05103">
    <property type="entry name" value="DivIVA"/>
    <property type="match status" value="1"/>
</dbReference>
<evidence type="ECO:0000256" key="5">
    <source>
        <dbReference type="ARBA" id="ARBA00023054"/>
    </source>
</evidence>
<dbReference type="GO" id="GO:0051301">
    <property type="term" value="P:cell division"/>
    <property type="evidence" value="ECO:0007669"/>
    <property type="project" value="UniProtKB-KW"/>
</dbReference>
<name>A0A921N279_9FIRM</name>
<reference evidence="8" key="1">
    <citation type="journal article" date="2021" name="PeerJ">
        <title>Extensive microbial diversity within the chicken gut microbiome revealed by metagenomics and culture.</title>
        <authorList>
            <person name="Gilroy R."/>
            <person name="Ravi A."/>
            <person name="Getino M."/>
            <person name="Pursley I."/>
            <person name="Horton D.L."/>
            <person name="Alikhan N.F."/>
            <person name="Baker D."/>
            <person name="Gharbi K."/>
            <person name="Hall N."/>
            <person name="Watson M."/>
            <person name="Adriaenssens E.M."/>
            <person name="Foster-Nyarko E."/>
            <person name="Jarju S."/>
            <person name="Secka A."/>
            <person name="Antonio M."/>
            <person name="Oren A."/>
            <person name="Chaudhuri R.R."/>
            <person name="La Ragione R."/>
            <person name="Hildebrand F."/>
            <person name="Pallen M.J."/>
        </authorList>
    </citation>
    <scope>NUCLEOTIDE SEQUENCE</scope>
    <source>
        <strain evidence="8">1277</strain>
    </source>
</reference>
<protein>
    <submittedName>
        <fullName evidence="8">DivIVA domain-containing protein</fullName>
    </submittedName>
</protein>
<evidence type="ECO:0000313" key="9">
    <source>
        <dbReference type="Proteomes" id="UP000776700"/>
    </source>
</evidence>
<evidence type="ECO:0000256" key="2">
    <source>
        <dbReference type="ARBA" id="ARBA00009008"/>
    </source>
</evidence>
<dbReference type="InterPro" id="IPR019933">
    <property type="entry name" value="DivIVA_domain"/>
</dbReference>
<dbReference type="NCBIfam" id="TIGR03544">
    <property type="entry name" value="DivI1A_domain"/>
    <property type="match status" value="1"/>
</dbReference>
<keyword evidence="4" id="KW-0132">Cell division</keyword>
<accession>A0A921N279</accession>
<dbReference type="InterPro" id="IPR007793">
    <property type="entry name" value="DivIVA_fam"/>
</dbReference>
<dbReference type="Proteomes" id="UP000776700">
    <property type="component" value="Unassembled WGS sequence"/>
</dbReference>
<evidence type="ECO:0000256" key="3">
    <source>
        <dbReference type="ARBA" id="ARBA00022490"/>
    </source>
</evidence>
<dbReference type="Gene3D" id="6.10.250.660">
    <property type="match status" value="1"/>
</dbReference>
<comment type="similarity">
    <text evidence="2">Belongs to the DivIVA family.</text>
</comment>
<reference evidence="8" key="2">
    <citation type="submission" date="2021-09" db="EMBL/GenBank/DDBJ databases">
        <authorList>
            <person name="Gilroy R."/>
        </authorList>
    </citation>
    <scope>NUCLEOTIDE SEQUENCE</scope>
    <source>
        <strain evidence="8">1277</strain>
    </source>
</reference>
<feature type="coiled-coil region" evidence="7">
    <location>
        <begin position="28"/>
        <end position="76"/>
    </location>
</feature>
<keyword evidence="5 7" id="KW-0175">Coiled coil</keyword>
<sequence length="174" mass="20471">MIAPIEIENKEFKKGLRGYKEDEVDEFLDLVKEDYEQLYRENAELKEKVRLYQDQINKYENIEETLKATLVRAEASAEDTTNAANKKAKIIVEEADLKAKQIIDQANNEVIEIRREYNSLVKEFKVFRNKFKSLLNDELQSIDEIFYNVDENHIELDNTIKYDLQNEVAVSSLD</sequence>
<dbReference type="AlphaFoldDB" id="A0A921N279"/>
<evidence type="ECO:0000256" key="4">
    <source>
        <dbReference type="ARBA" id="ARBA00022618"/>
    </source>
</evidence>
<evidence type="ECO:0000313" key="8">
    <source>
        <dbReference type="EMBL" id="HJG97426.1"/>
    </source>
</evidence>